<gene>
    <name evidence="2" type="ORF">ROHU_035840</name>
</gene>
<feature type="compositionally biased region" description="Basic and acidic residues" evidence="1">
    <location>
        <begin position="171"/>
        <end position="180"/>
    </location>
</feature>
<feature type="compositionally biased region" description="Basic and acidic residues" evidence="1">
    <location>
        <begin position="541"/>
        <end position="567"/>
    </location>
</feature>
<dbReference type="PANTHER" id="PTHR38563">
    <property type="entry name" value="FL(2)D-ASSOCIATED COMPLEX COMPONENT"/>
    <property type="match status" value="1"/>
</dbReference>
<name>A0A498L3T5_LABRO</name>
<feature type="compositionally biased region" description="Basic and acidic residues" evidence="1">
    <location>
        <begin position="576"/>
        <end position="666"/>
    </location>
</feature>
<dbReference type="GO" id="GO:0036396">
    <property type="term" value="C:RNA N6-methyladenosine methyltransferase complex"/>
    <property type="evidence" value="ECO:0007669"/>
    <property type="project" value="InterPro"/>
</dbReference>
<protein>
    <submittedName>
        <fullName evidence="2">Zinc finger CCCH domain-containing 13-like protein</fullName>
    </submittedName>
</protein>
<dbReference type="GO" id="GO:0016556">
    <property type="term" value="P:mRNA modification"/>
    <property type="evidence" value="ECO:0007669"/>
    <property type="project" value="InterPro"/>
</dbReference>
<accession>A0A498L3T5</accession>
<sequence length="928" mass="105637">MSHEMNDPPEMLMKRERTRGQIVTKIPQCEPHLTCPWKYTGATSSLCSLFLFILSRKRHRPENTPSPRPSPKRGRDVSPADSDGYNSTEEKGEKHRLLSQVVRPQEPARSPVRSFTDDKHNRWKDDDRRGDKKEGRGRHEEVDSRGERGAGRGAERRGEHVPDISATGVSDSRRAKEQRDLPAAALTPPPPSIEDRDSLSAVHEEGKKKTKSQKKNLKKNRKEEESGGGDRSNPEPPSSSSVAEAPQALLSPRKTAKKKALERKRKRSRGPESDVSEDELVAQHPLSKRRRGPRTPPPINKDDLPSQRALTAGQSSLSAKIDPNFSDWSDEDVPERGETSSASLPSDRPPERMLPSERPPRRGARGGGRDRTDPPIAPLLPDPPMLIQSLPLQPLLPQHMLRKPQQADMQQQRSSSMGSNQSRASSRRLRSPSNESAHRDEGPQGLRARRGLMQGGNSRERERERERERDRERERERERDRERAAASEQMGGERRSRIDQLRRGEPSRSTSSDRQDSRSHSSRRSSPESERQARSRAGSYDSRERDRERERDRDQLDREREKKDHRQLQNQQTQQRDWDPEPREWGGRGREPLLRGNREPIRERDLREMRERERLLPEGLLAHERMDRERGERDRERERERMLPFDLQAHREPKSKSETKMERGEYEPLLPREALMDVDKPADNTHLQGEASEPKMDSLDEEEDGKGDDAQSAVSGGEEYEPISDDELDEILADSQKRDEQQDDEKISGPLDVIDVDWSSLMPKQKQEPRASGAALLRFTPGAVLLRAGVSRRLAGPQFLARVKEVCSRELEDPKDADKLLEHDLGALNMAAYNRRMERANLLRSLGPCCKALCARRDIAIRRQLLKNDKGTTKQIYTSAPVVDNELVQLSLRLFKKKMASSLSSGQEKTDSASAAQQLSTPTELCVS</sequence>
<feature type="compositionally biased region" description="Basic residues" evidence="1">
    <location>
        <begin position="254"/>
        <end position="268"/>
    </location>
</feature>
<keyword evidence="3" id="KW-1185">Reference proteome</keyword>
<feature type="compositionally biased region" description="Low complexity" evidence="1">
    <location>
        <begin position="385"/>
        <end position="398"/>
    </location>
</feature>
<feature type="region of interest" description="Disordered" evidence="1">
    <location>
        <begin position="56"/>
        <end position="725"/>
    </location>
</feature>
<feature type="region of interest" description="Disordered" evidence="1">
    <location>
        <begin position="905"/>
        <end position="928"/>
    </location>
</feature>
<dbReference type="Proteomes" id="UP000290572">
    <property type="component" value="Unassembled WGS sequence"/>
</dbReference>
<feature type="compositionally biased region" description="Polar residues" evidence="1">
    <location>
        <begin position="407"/>
        <end position="418"/>
    </location>
</feature>
<feature type="compositionally biased region" description="Basic and acidic residues" evidence="1">
    <location>
        <begin position="674"/>
        <end position="683"/>
    </location>
</feature>
<reference evidence="2 3" key="1">
    <citation type="submission" date="2018-03" db="EMBL/GenBank/DDBJ databases">
        <title>Draft genome sequence of Rohu Carp (Labeo rohita).</title>
        <authorList>
            <person name="Das P."/>
            <person name="Kushwaha B."/>
            <person name="Joshi C.G."/>
            <person name="Kumar D."/>
            <person name="Nagpure N.S."/>
            <person name="Sahoo L."/>
            <person name="Das S.P."/>
            <person name="Bit A."/>
            <person name="Patnaik S."/>
            <person name="Meher P.K."/>
            <person name="Jayasankar P."/>
            <person name="Koringa P.G."/>
            <person name="Patel N.V."/>
            <person name="Hinsu A.T."/>
            <person name="Kumar R."/>
            <person name="Pandey M."/>
            <person name="Agarwal S."/>
            <person name="Srivastava S."/>
            <person name="Singh M."/>
            <person name="Iquebal M.A."/>
            <person name="Jaiswal S."/>
            <person name="Angadi U.B."/>
            <person name="Kumar N."/>
            <person name="Raza M."/>
            <person name="Shah T.M."/>
            <person name="Rai A."/>
            <person name="Jena J.K."/>
        </authorList>
    </citation>
    <scope>NUCLEOTIDE SEQUENCE [LARGE SCALE GENOMIC DNA]</scope>
    <source>
        <strain evidence="2">DASCIFA01</strain>
        <tissue evidence="2">Testis</tissue>
    </source>
</reference>
<comment type="caution">
    <text evidence="2">The sequence shown here is derived from an EMBL/GenBank/DDBJ whole genome shotgun (WGS) entry which is preliminary data.</text>
</comment>
<feature type="compositionally biased region" description="Basic and acidic residues" evidence="1">
    <location>
        <begin position="115"/>
        <end position="162"/>
    </location>
</feature>
<evidence type="ECO:0000256" key="1">
    <source>
        <dbReference type="SAM" id="MobiDB-lite"/>
    </source>
</evidence>
<dbReference type="InterPro" id="IPR040427">
    <property type="entry name" value="Flacc"/>
</dbReference>
<dbReference type="EMBL" id="QBIY01013493">
    <property type="protein sequence ID" value="RXN02869.1"/>
    <property type="molecule type" value="Genomic_DNA"/>
</dbReference>
<proteinExistence type="predicted"/>
<feature type="compositionally biased region" description="Basic and acidic residues" evidence="1">
    <location>
        <begin position="458"/>
        <end position="533"/>
    </location>
</feature>
<evidence type="ECO:0000313" key="2">
    <source>
        <dbReference type="EMBL" id="RXN02869.1"/>
    </source>
</evidence>
<dbReference type="AlphaFoldDB" id="A0A498L3T5"/>
<dbReference type="PANTHER" id="PTHR38563:SF1">
    <property type="entry name" value="FL(2)D-ASSOCIATED COMPLEX COMPONENT"/>
    <property type="match status" value="1"/>
</dbReference>
<feature type="compositionally biased region" description="Basic and acidic residues" evidence="1">
    <location>
        <begin position="348"/>
        <end position="360"/>
    </location>
</feature>
<feature type="compositionally biased region" description="Basic residues" evidence="1">
    <location>
        <begin position="208"/>
        <end position="220"/>
    </location>
</feature>
<feature type="compositionally biased region" description="Pro residues" evidence="1">
    <location>
        <begin position="375"/>
        <end position="384"/>
    </location>
</feature>
<evidence type="ECO:0000313" key="3">
    <source>
        <dbReference type="Proteomes" id="UP000290572"/>
    </source>
</evidence>
<feature type="compositionally biased region" description="Basic and acidic residues" evidence="1">
    <location>
        <begin position="193"/>
        <end position="207"/>
    </location>
</feature>
<dbReference type="STRING" id="84645.A0A498L3T5"/>
<feature type="compositionally biased region" description="Polar residues" evidence="1">
    <location>
        <begin position="308"/>
        <end position="318"/>
    </location>
</feature>
<organism evidence="2 3">
    <name type="scientific">Labeo rohita</name>
    <name type="common">Indian major carp</name>
    <name type="synonym">Cyprinus rohita</name>
    <dbReference type="NCBI Taxonomy" id="84645"/>
    <lineage>
        <taxon>Eukaryota</taxon>
        <taxon>Metazoa</taxon>
        <taxon>Chordata</taxon>
        <taxon>Craniata</taxon>
        <taxon>Vertebrata</taxon>
        <taxon>Euteleostomi</taxon>
        <taxon>Actinopterygii</taxon>
        <taxon>Neopterygii</taxon>
        <taxon>Teleostei</taxon>
        <taxon>Ostariophysi</taxon>
        <taxon>Cypriniformes</taxon>
        <taxon>Cyprinidae</taxon>
        <taxon>Labeoninae</taxon>
        <taxon>Labeonini</taxon>
        <taxon>Labeo</taxon>
    </lineage>
</organism>